<keyword evidence="1" id="KW-1133">Transmembrane helix</keyword>
<feature type="transmembrane region" description="Helical" evidence="1">
    <location>
        <begin position="5"/>
        <end position="22"/>
    </location>
</feature>
<dbReference type="PATRIC" id="fig|400772.4.peg.1172"/>
<name>A0A0F0LUR7_9MICO</name>
<accession>A0A0F0LUR7</accession>
<dbReference type="Proteomes" id="UP000033451">
    <property type="component" value="Unassembled WGS sequence"/>
</dbReference>
<feature type="transmembrane region" description="Helical" evidence="1">
    <location>
        <begin position="42"/>
        <end position="61"/>
    </location>
</feature>
<evidence type="ECO:0008006" key="4">
    <source>
        <dbReference type="Google" id="ProtNLM"/>
    </source>
</evidence>
<protein>
    <recommendedName>
        <fullName evidence="4">DUF2746 domain-containing protein</fullName>
    </recommendedName>
</protein>
<keyword evidence="1" id="KW-0472">Membrane</keyword>
<organism evidence="2 3">
    <name type="scientific">Microbacterium ginsengisoli</name>
    <dbReference type="NCBI Taxonomy" id="400772"/>
    <lineage>
        <taxon>Bacteria</taxon>
        <taxon>Bacillati</taxon>
        <taxon>Actinomycetota</taxon>
        <taxon>Actinomycetes</taxon>
        <taxon>Micrococcales</taxon>
        <taxon>Microbacteriaceae</taxon>
        <taxon>Microbacterium</taxon>
    </lineage>
</organism>
<comment type="caution">
    <text evidence="2">The sequence shown here is derived from an EMBL/GenBank/DDBJ whole genome shotgun (WGS) entry which is preliminary data.</text>
</comment>
<evidence type="ECO:0000313" key="3">
    <source>
        <dbReference type="Proteomes" id="UP000033451"/>
    </source>
</evidence>
<gene>
    <name evidence="2" type="ORF">RR49_01149</name>
</gene>
<keyword evidence="3" id="KW-1185">Reference proteome</keyword>
<keyword evidence="1" id="KW-0812">Transmembrane</keyword>
<dbReference type="EMBL" id="JYIY01000069">
    <property type="protein sequence ID" value="KJL37037.1"/>
    <property type="molecule type" value="Genomic_DNA"/>
</dbReference>
<dbReference type="RefSeq" id="WP_048809161.1">
    <property type="nucleotide sequence ID" value="NZ_JYIY01000069.1"/>
</dbReference>
<dbReference type="AlphaFoldDB" id="A0A0F0LUR7"/>
<dbReference type="STRING" id="400772.RR49_01149"/>
<evidence type="ECO:0000313" key="2">
    <source>
        <dbReference type="EMBL" id="KJL37037.1"/>
    </source>
</evidence>
<sequence length="144" mass="15906">MSRVWWFVSAAGVLTFLISGLILLGGTRAPDGESWLRDPDSIILQILVVVGAIISVGAPAAGKLQRIGTGVEKTVDHVVNSHGGTILRDDIDELKDLVKAVRVEQKQQRDDIIGIREEIGQIRRSERDQWNAIENTANRTRKET</sequence>
<proteinExistence type="predicted"/>
<reference evidence="2 3" key="1">
    <citation type="submission" date="2015-02" db="EMBL/GenBank/DDBJ databases">
        <title>Draft genome sequences of ten Microbacterium spp. with emphasis on heavy metal contaminated environments.</title>
        <authorList>
            <person name="Corretto E."/>
        </authorList>
    </citation>
    <scope>NUCLEOTIDE SEQUENCE [LARGE SCALE GENOMIC DNA]</scope>
    <source>
        <strain evidence="2 3">DSM 18659</strain>
    </source>
</reference>
<evidence type="ECO:0000256" key="1">
    <source>
        <dbReference type="SAM" id="Phobius"/>
    </source>
</evidence>